<dbReference type="PANTHER" id="PTHR30411">
    <property type="entry name" value="CYTOPLASMIC PROTEIN"/>
    <property type="match status" value="1"/>
</dbReference>
<dbReference type="InterPro" id="IPR036754">
    <property type="entry name" value="YbaK/aa-tRNA-synt-asso_dom_sf"/>
</dbReference>
<evidence type="ECO:0000256" key="3">
    <source>
        <dbReference type="ARBA" id="ARBA00023239"/>
    </source>
</evidence>
<dbReference type="OrthoDB" id="5594874at2759"/>
<dbReference type="Gene3D" id="3.90.960.10">
    <property type="entry name" value="YbaK/aminoacyl-tRNA synthetase-associated domain"/>
    <property type="match status" value="1"/>
</dbReference>
<keyword evidence="3" id="KW-0456">Lyase</keyword>
<sequence>MTPAINLLKQRKIIFKTHVYEHDPKAASYGLEAAEALSLDDSRVFKTLLVAPPGSGSLDLAVAVLPVNQQLDLKRMASVINTKKLDMADPGLAQRVTGYLLGGISPLGQKKRLPTVIDSLALPWETIFFSGGRRGLEIELAPHDLVTLCGATVADIVK</sequence>
<dbReference type="GO" id="GO:0006412">
    <property type="term" value="P:translation"/>
    <property type="evidence" value="ECO:0007669"/>
    <property type="project" value="UniProtKB-KW"/>
</dbReference>
<feature type="domain" description="YbaK/aminoacyl-tRNA synthetase-associated" evidence="5">
    <location>
        <begin position="31"/>
        <end position="147"/>
    </location>
</feature>
<dbReference type="CDD" id="cd00002">
    <property type="entry name" value="YbaK_deacylase"/>
    <property type="match status" value="1"/>
</dbReference>
<gene>
    <name evidence="6" type="ORF">CTOB1V02_LOCUS17075</name>
</gene>
<dbReference type="InterPro" id="IPR007214">
    <property type="entry name" value="YbaK/aa-tRNA-synth-assoc-dom"/>
</dbReference>
<evidence type="ECO:0000256" key="2">
    <source>
        <dbReference type="ARBA" id="ARBA00022917"/>
    </source>
</evidence>
<dbReference type="EMBL" id="OB720174">
    <property type="protein sequence ID" value="CAD7239260.1"/>
    <property type="molecule type" value="Genomic_DNA"/>
</dbReference>
<dbReference type="SUPFAM" id="SSF55826">
    <property type="entry name" value="YbaK/ProRS associated domain"/>
    <property type="match status" value="1"/>
</dbReference>
<evidence type="ECO:0000256" key="1">
    <source>
        <dbReference type="ARBA" id="ARBA00009798"/>
    </source>
</evidence>
<proteinExistence type="inferred from homology"/>
<evidence type="ECO:0000313" key="6">
    <source>
        <dbReference type="EMBL" id="CAD7239260.1"/>
    </source>
</evidence>
<dbReference type="InterPro" id="IPR004369">
    <property type="entry name" value="Prolyl-tRNA_editing_YbaK/EbsC"/>
</dbReference>
<dbReference type="PANTHER" id="PTHR30411:SF0">
    <property type="entry name" value="CYS-TRNA(PRO)_CYS-TRNA(CYS) DEACYLASE YBAK"/>
    <property type="match status" value="1"/>
</dbReference>
<dbReference type="Pfam" id="PF04073">
    <property type="entry name" value="tRNA_edit"/>
    <property type="match status" value="1"/>
</dbReference>
<evidence type="ECO:0000259" key="5">
    <source>
        <dbReference type="Pfam" id="PF04073"/>
    </source>
</evidence>
<name>A0A7R9A100_9CRUS</name>
<dbReference type="GO" id="GO:0016829">
    <property type="term" value="F:lyase activity"/>
    <property type="evidence" value="ECO:0007669"/>
    <property type="project" value="UniProtKB-KW"/>
</dbReference>
<accession>A0A7R9A100</accession>
<dbReference type="GO" id="GO:0002161">
    <property type="term" value="F:aminoacyl-tRNA deacylase activity"/>
    <property type="evidence" value="ECO:0007669"/>
    <property type="project" value="InterPro"/>
</dbReference>
<reference evidence="6" key="1">
    <citation type="submission" date="2020-11" db="EMBL/GenBank/DDBJ databases">
        <authorList>
            <person name="Tran Van P."/>
        </authorList>
    </citation>
    <scope>NUCLEOTIDE SEQUENCE</scope>
</reference>
<dbReference type="AlphaFoldDB" id="A0A7R9A100"/>
<comment type="similarity">
    <text evidence="1">Belongs to the prolyl-tRNA editing family. YbaK/EbsC subfamily.</text>
</comment>
<dbReference type="PIRSF" id="PIRSF006181">
    <property type="entry name" value="EbsC_YbaK"/>
    <property type="match status" value="1"/>
</dbReference>
<keyword evidence="2" id="KW-0648">Protein biosynthesis</keyword>
<evidence type="ECO:0000256" key="4">
    <source>
        <dbReference type="ARBA" id="ARBA00031612"/>
    </source>
</evidence>
<organism evidence="6">
    <name type="scientific">Cyprideis torosa</name>
    <dbReference type="NCBI Taxonomy" id="163714"/>
    <lineage>
        <taxon>Eukaryota</taxon>
        <taxon>Metazoa</taxon>
        <taxon>Ecdysozoa</taxon>
        <taxon>Arthropoda</taxon>
        <taxon>Crustacea</taxon>
        <taxon>Oligostraca</taxon>
        <taxon>Ostracoda</taxon>
        <taxon>Podocopa</taxon>
        <taxon>Podocopida</taxon>
        <taxon>Cytherocopina</taxon>
        <taxon>Cytheroidea</taxon>
        <taxon>Cytherideidae</taxon>
        <taxon>Cyprideis</taxon>
    </lineage>
</organism>
<protein>
    <recommendedName>
        <fullName evidence="4">PrdX deacylase domain-containing protein 1</fullName>
    </recommendedName>
</protein>
<dbReference type="NCBIfam" id="TIGR00011">
    <property type="entry name" value="YbaK_EbsC"/>
    <property type="match status" value="1"/>
</dbReference>